<dbReference type="PROSITE" id="PS51257">
    <property type="entry name" value="PROKAR_LIPOPROTEIN"/>
    <property type="match status" value="1"/>
</dbReference>
<dbReference type="Proteomes" id="UP000198928">
    <property type="component" value="Unassembled WGS sequence"/>
</dbReference>
<dbReference type="RefSeq" id="WP_093847153.1">
    <property type="nucleotide sequence ID" value="NZ_FOSG01000001.1"/>
</dbReference>
<reference evidence="3" key="1">
    <citation type="submission" date="2016-10" db="EMBL/GenBank/DDBJ databases">
        <authorList>
            <person name="Varghese N."/>
            <person name="Submissions S."/>
        </authorList>
    </citation>
    <scope>NUCLEOTIDE SEQUENCE [LARGE SCALE GENOMIC DNA]</scope>
    <source>
        <strain evidence="3">PL19</strain>
    </source>
</reference>
<evidence type="ECO:0008006" key="4">
    <source>
        <dbReference type="Google" id="ProtNLM"/>
    </source>
</evidence>
<protein>
    <recommendedName>
        <fullName evidence="4">Lipoprotein</fullName>
    </recommendedName>
</protein>
<dbReference type="AlphaFoldDB" id="A0A1I3UJ92"/>
<keyword evidence="3" id="KW-1185">Reference proteome</keyword>
<accession>A0A1I3UJ92</accession>
<feature type="chain" id="PRO_5011790609" description="Lipoprotein" evidence="1">
    <location>
        <begin position="29"/>
        <end position="182"/>
    </location>
</feature>
<keyword evidence="1" id="KW-0732">Signal</keyword>
<feature type="signal peptide" evidence="1">
    <location>
        <begin position="1"/>
        <end position="28"/>
    </location>
</feature>
<name>A0A1I3UJ92_9ACTN</name>
<evidence type="ECO:0000313" key="3">
    <source>
        <dbReference type="Proteomes" id="UP000198928"/>
    </source>
</evidence>
<sequence length="182" mass="19338">MPRSVKCRRTRRSAALPLSVVSAVVVGAAVLTGCGGDESPAPEASVSVGAAQGAEDGYEFVYGDLAEAEFWNDVTTWTGRRIVLTAEVGEVVDAHAFTVARADPEDRGDDTGDVRSLLVVSADTTEVAEGDTVRVTGTVREGFVPEEVADGLDVDWNEDAFTDWEEEHYVVASSVDTSARLE</sequence>
<evidence type="ECO:0000313" key="2">
    <source>
        <dbReference type="EMBL" id="SFJ81871.1"/>
    </source>
</evidence>
<gene>
    <name evidence="2" type="ORF">SAMN05192584_101474</name>
</gene>
<dbReference type="OrthoDB" id="9512763at2"/>
<proteinExistence type="predicted"/>
<evidence type="ECO:0000256" key="1">
    <source>
        <dbReference type="SAM" id="SignalP"/>
    </source>
</evidence>
<organism evidence="2 3">
    <name type="scientific">Streptomyces pini</name>
    <dbReference type="NCBI Taxonomy" id="1520580"/>
    <lineage>
        <taxon>Bacteria</taxon>
        <taxon>Bacillati</taxon>
        <taxon>Actinomycetota</taxon>
        <taxon>Actinomycetes</taxon>
        <taxon>Kitasatosporales</taxon>
        <taxon>Streptomycetaceae</taxon>
        <taxon>Streptomyces</taxon>
    </lineage>
</organism>
<dbReference type="EMBL" id="FOSG01000001">
    <property type="protein sequence ID" value="SFJ81871.1"/>
    <property type="molecule type" value="Genomic_DNA"/>
</dbReference>